<reference evidence="2" key="1">
    <citation type="submission" date="2016-10" db="EMBL/GenBank/DDBJ databases">
        <authorList>
            <person name="Varghese N."/>
            <person name="Submissions S."/>
        </authorList>
    </citation>
    <scope>NUCLEOTIDE SEQUENCE [LARGE SCALE GENOMIC DNA]</scope>
    <source>
        <strain evidence="2">KCTC 32246</strain>
    </source>
</reference>
<sequence>MEFLAAIGLLWIGWLLGWRHAHITVAAECERLGAFYVGKTVYRCTAIEPKEEPSE</sequence>
<protein>
    <submittedName>
        <fullName evidence="1">Uncharacterized protein</fullName>
    </submittedName>
</protein>
<dbReference type="RefSeq" id="WP_167377317.1">
    <property type="nucleotide sequence ID" value="NZ_LT629797.1"/>
</dbReference>
<keyword evidence="2" id="KW-1185">Reference proteome</keyword>
<evidence type="ECO:0000313" key="1">
    <source>
        <dbReference type="EMBL" id="SDU82236.1"/>
    </source>
</evidence>
<proteinExistence type="predicted"/>
<dbReference type="Proteomes" id="UP000198675">
    <property type="component" value="Chromosome I"/>
</dbReference>
<organism evidence="1 2">
    <name type="scientific">Pseudomonas sihuiensis</name>
    <dbReference type="NCBI Taxonomy" id="1274359"/>
    <lineage>
        <taxon>Bacteria</taxon>
        <taxon>Pseudomonadati</taxon>
        <taxon>Pseudomonadota</taxon>
        <taxon>Gammaproteobacteria</taxon>
        <taxon>Pseudomonadales</taxon>
        <taxon>Pseudomonadaceae</taxon>
        <taxon>Pseudomonas</taxon>
    </lineage>
</organism>
<gene>
    <name evidence="1" type="ORF">SAMN05216363_1886</name>
</gene>
<evidence type="ECO:0000313" key="2">
    <source>
        <dbReference type="Proteomes" id="UP000198675"/>
    </source>
</evidence>
<dbReference type="EMBL" id="LT629797">
    <property type="protein sequence ID" value="SDU82236.1"/>
    <property type="molecule type" value="Genomic_DNA"/>
</dbReference>
<dbReference type="AlphaFoldDB" id="A0A1H2LPG2"/>
<accession>A0A1H2LPG2</accession>
<name>A0A1H2LPG2_9PSED</name>